<dbReference type="Proteomes" id="UP000078200">
    <property type="component" value="Unassembled WGS sequence"/>
</dbReference>
<feature type="transmembrane region" description="Helical" evidence="1">
    <location>
        <begin position="49"/>
        <end position="69"/>
    </location>
</feature>
<keyword evidence="1" id="KW-0812">Transmembrane</keyword>
<keyword evidence="1" id="KW-1133">Transmembrane helix</keyword>
<keyword evidence="3" id="KW-1185">Reference proteome</keyword>
<sequence>MSRLVAIELEVLVLDYARVFAADTIATVFSSVTFNSLFINSLYMASLTSYILTVSILVRLYSVCVVYDFKTKWRVEEKVCDALTHRWLQNVDKISPTLWRV</sequence>
<dbReference type="AlphaFoldDB" id="A0A1A9VED5"/>
<evidence type="ECO:0000313" key="3">
    <source>
        <dbReference type="Proteomes" id="UP000078200"/>
    </source>
</evidence>
<evidence type="ECO:0000256" key="1">
    <source>
        <dbReference type="SAM" id="Phobius"/>
    </source>
</evidence>
<reference evidence="2" key="1">
    <citation type="submission" date="2020-05" db="UniProtKB">
        <authorList>
            <consortium name="EnsemblMetazoa"/>
        </authorList>
    </citation>
    <scope>IDENTIFICATION</scope>
    <source>
        <strain evidence="2">TTRI</strain>
    </source>
</reference>
<proteinExistence type="predicted"/>
<evidence type="ECO:0000313" key="2">
    <source>
        <dbReference type="EnsemblMetazoa" id="GAUT034631-PA"/>
    </source>
</evidence>
<protein>
    <submittedName>
        <fullName evidence="2">Uncharacterized protein</fullName>
    </submittedName>
</protein>
<keyword evidence="1" id="KW-0472">Membrane</keyword>
<name>A0A1A9VED5_GLOAU</name>
<dbReference type="EnsemblMetazoa" id="GAUT034631-RA">
    <property type="protein sequence ID" value="GAUT034631-PA"/>
    <property type="gene ID" value="GAUT034631"/>
</dbReference>
<dbReference type="VEuPathDB" id="VectorBase:GAUT034631"/>
<accession>A0A1A9VED5</accession>
<organism evidence="2 3">
    <name type="scientific">Glossina austeni</name>
    <name type="common">Savannah tsetse fly</name>
    <dbReference type="NCBI Taxonomy" id="7395"/>
    <lineage>
        <taxon>Eukaryota</taxon>
        <taxon>Metazoa</taxon>
        <taxon>Ecdysozoa</taxon>
        <taxon>Arthropoda</taxon>
        <taxon>Hexapoda</taxon>
        <taxon>Insecta</taxon>
        <taxon>Pterygota</taxon>
        <taxon>Neoptera</taxon>
        <taxon>Endopterygota</taxon>
        <taxon>Diptera</taxon>
        <taxon>Brachycera</taxon>
        <taxon>Muscomorpha</taxon>
        <taxon>Hippoboscoidea</taxon>
        <taxon>Glossinidae</taxon>
        <taxon>Glossina</taxon>
    </lineage>
</organism>